<comment type="caution">
    <text evidence="1">The sequence shown here is derived from an EMBL/GenBank/DDBJ whole genome shotgun (WGS) entry which is preliminary data.</text>
</comment>
<protein>
    <recommendedName>
        <fullName evidence="3">GLPGLI family protein</fullName>
    </recommendedName>
</protein>
<sequence length="233" mass="26002">MKIILAILICFTGVMCALAQGKIGQFRYTTSDGISFATLSISDKGFLVDGITSLLKPENSSNIYDFATDGTNSVAMLSSIPNYLGSDMFRVDTAHLLHNCVMIKIDTIYHPEDIVINGFHCHKVSINYLFHPNLDAPGAKQIITTELWVSEAYALNNPFAFQSKNLNGLILRFERRYERGGDYYNITTEALPGVEDHALLQLPPNCKICKTESDFDKISEPILMQKITQLTKP</sequence>
<reference evidence="1 2" key="1">
    <citation type="submission" date="2020-10" db="EMBL/GenBank/DDBJ databases">
        <title>Mucilaginibacter mali sp. nov., isolated from rhizosphere soil of apple orchard.</title>
        <authorList>
            <person name="Lee J.-S."/>
            <person name="Kim H.S."/>
            <person name="Kim J.-S."/>
        </authorList>
    </citation>
    <scope>NUCLEOTIDE SEQUENCE [LARGE SCALE GENOMIC DNA]</scope>
    <source>
        <strain evidence="1 2">KCTC 23157</strain>
    </source>
</reference>
<dbReference type="Proteomes" id="UP000632774">
    <property type="component" value="Unassembled WGS sequence"/>
</dbReference>
<proteinExistence type="predicted"/>
<name>A0ABR9XLP7_9SPHI</name>
<dbReference type="EMBL" id="JADFFM010000002">
    <property type="protein sequence ID" value="MBE9668316.1"/>
    <property type="molecule type" value="Genomic_DNA"/>
</dbReference>
<dbReference type="RefSeq" id="WP_194107727.1">
    <property type="nucleotide sequence ID" value="NZ_JADFFM010000002.1"/>
</dbReference>
<gene>
    <name evidence="1" type="ORF">IRJ18_18245</name>
</gene>
<organism evidence="1 2">
    <name type="scientific">Mucilaginibacter boryungensis</name>
    <dbReference type="NCBI Taxonomy" id="768480"/>
    <lineage>
        <taxon>Bacteria</taxon>
        <taxon>Pseudomonadati</taxon>
        <taxon>Bacteroidota</taxon>
        <taxon>Sphingobacteriia</taxon>
        <taxon>Sphingobacteriales</taxon>
        <taxon>Sphingobacteriaceae</taxon>
        <taxon>Mucilaginibacter</taxon>
    </lineage>
</organism>
<keyword evidence="2" id="KW-1185">Reference proteome</keyword>
<evidence type="ECO:0008006" key="3">
    <source>
        <dbReference type="Google" id="ProtNLM"/>
    </source>
</evidence>
<evidence type="ECO:0000313" key="1">
    <source>
        <dbReference type="EMBL" id="MBE9668316.1"/>
    </source>
</evidence>
<accession>A0ABR9XLP7</accession>
<evidence type="ECO:0000313" key="2">
    <source>
        <dbReference type="Proteomes" id="UP000632774"/>
    </source>
</evidence>